<dbReference type="GeneID" id="94847332"/>
<dbReference type="AlphaFoldDB" id="A0A1J4J9S7"/>
<evidence type="ECO:0000313" key="2">
    <source>
        <dbReference type="Proteomes" id="UP000179807"/>
    </source>
</evidence>
<gene>
    <name evidence="1" type="ORF">TRFO_39415</name>
</gene>
<reference evidence="1" key="1">
    <citation type="submission" date="2016-10" db="EMBL/GenBank/DDBJ databases">
        <authorList>
            <person name="Benchimol M."/>
            <person name="Almeida L.G."/>
            <person name="Vasconcelos A.T."/>
            <person name="Perreira-Neves A."/>
            <person name="Rosa I.A."/>
            <person name="Tasca T."/>
            <person name="Bogo M.R."/>
            <person name="de Souza W."/>
        </authorList>
    </citation>
    <scope>NUCLEOTIDE SEQUENCE [LARGE SCALE GENOMIC DNA]</scope>
    <source>
        <strain evidence="1">K</strain>
    </source>
</reference>
<protein>
    <submittedName>
        <fullName evidence="1">Uncharacterized protein</fullName>
    </submittedName>
</protein>
<dbReference type="Proteomes" id="UP000179807">
    <property type="component" value="Unassembled WGS sequence"/>
</dbReference>
<proteinExistence type="predicted"/>
<keyword evidence="2" id="KW-1185">Reference proteome</keyword>
<evidence type="ECO:0000313" key="1">
    <source>
        <dbReference type="EMBL" id="OHS94403.1"/>
    </source>
</evidence>
<accession>A0A1J4J9S7</accession>
<organism evidence="1 2">
    <name type="scientific">Tritrichomonas foetus</name>
    <dbReference type="NCBI Taxonomy" id="1144522"/>
    <lineage>
        <taxon>Eukaryota</taxon>
        <taxon>Metamonada</taxon>
        <taxon>Parabasalia</taxon>
        <taxon>Tritrichomonadida</taxon>
        <taxon>Tritrichomonadidae</taxon>
        <taxon>Tritrichomonas</taxon>
    </lineage>
</organism>
<comment type="caution">
    <text evidence="1">The sequence shown here is derived from an EMBL/GenBank/DDBJ whole genome shotgun (WGS) entry which is preliminary data.</text>
</comment>
<dbReference type="VEuPathDB" id="TrichDB:TRFO_39415"/>
<sequence length="120" mass="13910">MKLIKTILSVVRMNVQSAASVNSLAQKIKKRYLNKNSMKILLPFGLNNYIQIYDILLHMTSSNSSISVDINVSDNFRRESYLEPSMLFNLFELTIEKVGQLRQLQLKTHFQQIVPKTSYK</sequence>
<name>A0A1J4J9S7_9EUKA</name>
<dbReference type="RefSeq" id="XP_068347540.1">
    <property type="nucleotide sequence ID" value="XM_068512628.1"/>
</dbReference>
<dbReference type="EMBL" id="MLAK01001321">
    <property type="protein sequence ID" value="OHS94403.1"/>
    <property type="molecule type" value="Genomic_DNA"/>
</dbReference>